<organism evidence="2 3">
    <name type="scientific">Caligus rogercresseyi</name>
    <name type="common">Sea louse</name>
    <dbReference type="NCBI Taxonomy" id="217165"/>
    <lineage>
        <taxon>Eukaryota</taxon>
        <taxon>Metazoa</taxon>
        <taxon>Ecdysozoa</taxon>
        <taxon>Arthropoda</taxon>
        <taxon>Crustacea</taxon>
        <taxon>Multicrustacea</taxon>
        <taxon>Hexanauplia</taxon>
        <taxon>Copepoda</taxon>
        <taxon>Siphonostomatoida</taxon>
        <taxon>Caligidae</taxon>
        <taxon>Caligus</taxon>
    </lineage>
</organism>
<keyword evidence="2" id="KW-0378">Hydrolase</keyword>
<accession>A0A7T8GNB7</accession>
<sequence length="106" mass="12488">RLRTTNAFLRPAGILRIVDGKEDDFLPRGLKRLQEESHLLRGTRELQKVQDGSFRSGREDRYSKRERSEERRMLSPRTAPRDHVPCPDKITIKKKEEASLRDKKYA</sequence>
<feature type="non-terminal residue" evidence="2">
    <location>
        <position position="1"/>
    </location>
</feature>
<dbReference type="AlphaFoldDB" id="A0A7T8GNB7"/>
<dbReference type="GO" id="GO:0006508">
    <property type="term" value="P:proteolysis"/>
    <property type="evidence" value="ECO:0007669"/>
    <property type="project" value="UniProtKB-KW"/>
</dbReference>
<evidence type="ECO:0000313" key="3">
    <source>
        <dbReference type="Proteomes" id="UP000595437"/>
    </source>
</evidence>
<keyword evidence="3" id="KW-1185">Reference proteome</keyword>
<proteinExistence type="predicted"/>
<feature type="region of interest" description="Disordered" evidence="1">
    <location>
        <begin position="43"/>
        <end position="106"/>
    </location>
</feature>
<reference evidence="3" key="1">
    <citation type="submission" date="2021-01" db="EMBL/GenBank/DDBJ databases">
        <title>Caligus Genome Assembly.</title>
        <authorList>
            <person name="Gallardo-Escarate C."/>
        </authorList>
    </citation>
    <scope>NUCLEOTIDE SEQUENCE [LARGE SCALE GENOMIC DNA]</scope>
</reference>
<protein>
    <submittedName>
        <fullName evidence="2">Sentrin-specific protease 8</fullName>
    </submittedName>
</protein>
<dbReference type="GO" id="GO:0008233">
    <property type="term" value="F:peptidase activity"/>
    <property type="evidence" value="ECO:0007669"/>
    <property type="project" value="UniProtKB-KW"/>
</dbReference>
<name>A0A7T8GNB7_CALRO</name>
<gene>
    <name evidence="2" type="ORF">FKW44_022994</name>
</gene>
<keyword evidence="2" id="KW-0645">Protease</keyword>
<dbReference type="EMBL" id="CP045906">
    <property type="protein sequence ID" value="QQP34933.1"/>
    <property type="molecule type" value="Genomic_DNA"/>
</dbReference>
<dbReference type="Proteomes" id="UP000595437">
    <property type="component" value="Chromosome 17"/>
</dbReference>
<evidence type="ECO:0000256" key="1">
    <source>
        <dbReference type="SAM" id="MobiDB-lite"/>
    </source>
</evidence>
<feature type="compositionally biased region" description="Basic and acidic residues" evidence="1">
    <location>
        <begin position="56"/>
        <end position="106"/>
    </location>
</feature>
<evidence type="ECO:0000313" key="2">
    <source>
        <dbReference type="EMBL" id="QQP34933.1"/>
    </source>
</evidence>